<proteinExistence type="predicted"/>
<keyword evidence="1" id="KW-0472">Membrane</keyword>
<keyword evidence="1" id="KW-1133">Transmembrane helix</keyword>
<feature type="transmembrane region" description="Helical" evidence="1">
    <location>
        <begin position="12"/>
        <end position="30"/>
    </location>
</feature>
<dbReference type="Proteomes" id="UP000552757">
    <property type="component" value="Unassembled WGS sequence"/>
</dbReference>
<dbReference type="EMBL" id="JACIEB010000003">
    <property type="protein sequence ID" value="MBB3981803.1"/>
    <property type="molecule type" value="Genomic_DNA"/>
</dbReference>
<gene>
    <name evidence="2" type="ORF">GGR44_001462</name>
</gene>
<organism evidence="2 3">
    <name type="scientific">Sphingobium fontiphilum</name>
    <dbReference type="NCBI Taxonomy" id="944425"/>
    <lineage>
        <taxon>Bacteria</taxon>
        <taxon>Pseudomonadati</taxon>
        <taxon>Pseudomonadota</taxon>
        <taxon>Alphaproteobacteria</taxon>
        <taxon>Sphingomonadales</taxon>
        <taxon>Sphingomonadaceae</taxon>
        <taxon>Sphingobium</taxon>
    </lineage>
</organism>
<name>A0A7W6DET4_9SPHN</name>
<evidence type="ECO:0000256" key="1">
    <source>
        <dbReference type="SAM" id="Phobius"/>
    </source>
</evidence>
<evidence type="ECO:0000313" key="2">
    <source>
        <dbReference type="EMBL" id="MBB3981803.1"/>
    </source>
</evidence>
<keyword evidence="1" id="KW-0812">Transmembrane</keyword>
<dbReference type="AlphaFoldDB" id="A0A7W6DET4"/>
<sequence>MMENDMRHAAQAGVLMVAVSVQMLTFYSVLFA</sequence>
<reference evidence="2 3" key="1">
    <citation type="submission" date="2020-08" db="EMBL/GenBank/DDBJ databases">
        <title>Genomic Encyclopedia of Type Strains, Phase IV (KMG-IV): sequencing the most valuable type-strain genomes for metagenomic binning, comparative biology and taxonomic classification.</title>
        <authorList>
            <person name="Goeker M."/>
        </authorList>
    </citation>
    <scope>NUCLEOTIDE SEQUENCE [LARGE SCALE GENOMIC DNA]</scope>
    <source>
        <strain evidence="2 3">DSM 29348</strain>
    </source>
</reference>
<comment type="caution">
    <text evidence="2">The sequence shown here is derived from an EMBL/GenBank/DDBJ whole genome shotgun (WGS) entry which is preliminary data.</text>
</comment>
<keyword evidence="3" id="KW-1185">Reference proteome</keyword>
<evidence type="ECO:0000313" key="3">
    <source>
        <dbReference type="Proteomes" id="UP000552757"/>
    </source>
</evidence>
<protein>
    <submittedName>
        <fullName evidence="2">Uncharacterized protein</fullName>
    </submittedName>
</protein>
<accession>A0A7W6DET4</accession>